<name>A0AAD6GQA3_9EURO</name>
<accession>A0AAD6GQA3</accession>
<evidence type="ECO:0000313" key="2">
    <source>
        <dbReference type="Proteomes" id="UP001216150"/>
    </source>
</evidence>
<sequence>MNPDAEHIFGRLMMAFDVVISTQDMCEHCGGESYSITEAENCQECICSYYEEFNVPLKPLETKQIVHVEAEQMDFLEDLQLN</sequence>
<protein>
    <submittedName>
        <fullName evidence="1">Uncharacterized protein</fullName>
    </submittedName>
</protein>
<gene>
    <name evidence="1" type="ORF">N7450_007770</name>
</gene>
<keyword evidence="2" id="KW-1185">Reference proteome</keyword>
<proteinExistence type="predicted"/>
<evidence type="ECO:0000313" key="1">
    <source>
        <dbReference type="EMBL" id="KAJ5578903.1"/>
    </source>
</evidence>
<dbReference type="AlphaFoldDB" id="A0AAD6GQA3"/>
<organism evidence="1 2">
    <name type="scientific">Penicillium hetheringtonii</name>
    <dbReference type="NCBI Taxonomy" id="911720"/>
    <lineage>
        <taxon>Eukaryota</taxon>
        <taxon>Fungi</taxon>
        <taxon>Dikarya</taxon>
        <taxon>Ascomycota</taxon>
        <taxon>Pezizomycotina</taxon>
        <taxon>Eurotiomycetes</taxon>
        <taxon>Eurotiomycetidae</taxon>
        <taxon>Eurotiales</taxon>
        <taxon>Aspergillaceae</taxon>
        <taxon>Penicillium</taxon>
    </lineage>
</organism>
<dbReference type="Proteomes" id="UP001216150">
    <property type="component" value="Unassembled WGS sequence"/>
</dbReference>
<comment type="caution">
    <text evidence="1">The sequence shown here is derived from an EMBL/GenBank/DDBJ whole genome shotgun (WGS) entry which is preliminary data.</text>
</comment>
<dbReference type="EMBL" id="JAQJAC010000007">
    <property type="protein sequence ID" value="KAJ5578903.1"/>
    <property type="molecule type" value="Genomic_DNA"/>
</dbReference>
<reference evidence="1 2" key="1">
    <citation type="journal article" date="2023" name="IMA Fungus">
        <title>Comparative genomic study of the Penicillium genus elucidates a diverse pangenome and 15 lateral gene transfer events.</title>
        <authorList>
            <person name="Petersen C."/>
            <person name="Sorensen T."/>
            <person name="Nielsen M.R."/>
            <person name="Sondergaard T.E."/>
            <person name="Sorensen J.L."/>
            <person name="Fitzpatrick D.A."/>
            <person name="Frisvad J.C."/>
            <person name="Nielsen K.L."/>
        </authorList>
    </citation>
    <scope>NUCLEOTIDE SEQUENCE [LARGE SCALE GENOMIC DNA]</scope>
    <source>
        <strain evidence="1 2">IBT 29057</strain>
    </source>
</reference>